<accession>A0A4Y8JU09</accession>
<sequence>MTTPILARPTDPGTSDAAAEKQAWKLTASHHAILAIFQEKKAGLTDTELNKFYKRIWVKREFPQLAFDTPRRRRSDLAGRKFLADCGKKRRNDNGEPEVVWILATPSDDAQLAFDFDSAAA</sequence>
<dbReference type="AlphaFoldDB" id="A0A4Y8JU09"/>
<name>A0A4Y8JU09_9MICO</name>
<proteinExistence type="predicted"/>
<evidence type="ECO:0000313" key="1">
    <source>
        <dbReference type="EMBL" id="TFD27477.1"/>
    </source>
</evidence>
<comment type="caution">
    <text evidence="1">The sequence shown here is derived from an EMBL/GenBank/DDBJ whole genome shotgun (WGS) entry which is preliminary data.</text>
</comment>
<evidence type="ECO:0000313" key="2">
    <source>
        <dbReference type="Proteomes" id="UP000297472"/>
    </source>
</evidence>
<dbReference type="Proteomes" id="UP000297472">
    <property type="component" value="Unassembled WGS sequence"/>
</dbReference>
<protein>
    <submittedName>
        <fullName evidence="1">Uncharacterized protein</fullName>
    </submittedName>
</protein>
<dbReference type="EMBL" id="SOHA01000039">
    <property type="protein sequence ID" value="TFD27477.1"/>
    <property type="molecule type" value="Genomic_DNA"/>
</dbReference>
<keyword evidence="2" id="KW-1185">Reference proteome</keyword>
<gene>
    <name evidence="1" type="ORF">E3T49_13110</name>
</gene>
<reference evidence="1 2" key="1">
    <citation type="submission" date="2019-03" db="EMBL/GenBank/DDBJ databases">
        <title>Genomics of glacier-inhabiting Cryobacterium strains.</title>
        <authorList>
            <person name="Liu Q."/>
            <person name="Xin Y.-H."/>
        </authorList>
    </citation>
    <scope>NUCLEOTIDE SEQUENCE [LARGE SCALE GENOMIC DNA]</scope>
    <source>
        <strain evidence="1 2">TMT1-51</strain>
    </source>
</reference>
<organism evidence="1 2">
    <name type="scientific">Cryobacterium cryoconiti</name>
    <dbReference type="NCBI Taxonomy" id="1259239"/>
    <lineage>
        <taxon>Bacteria</taxon>
        <taxon>Bacillati</taxon>
        <taxon>Actinomycetota</taxon>
        <taxon>Actinomycetes</taxon>
        <taxon>Micrococcales</taxon>
        <taxon>Microbacteriaceae</taxon>
        <taxon>Cryobacterium</taxon>
    </lineage>
</organism>